<dbReference type="EMBL" id="CP061800">
    <property type="protein sequence ID" value="QTA93034.1"/>
    <property type="molecule type" value="Genomic_DNA"/>
</dbReference>
<name>A0A975BWI5_9BACT</name>
<dbReference type="PROSITE" id="PS51671">
    <property type="entry name" value="ACT"/>
    <property type="match status" value="1"/>
</dbReference>
<dbReference type="Proteomes" id="UP000663722">
    <property type="component" value="Chromosome"/>
</dbReference>
<protein>
    <submittedName>
        <fullName evidence="3">ACT domain-containing protein</fullName>
    </submittedName>
</protein>
<dbReference type="SUPFAM" id="SSF55021">
    <property type="entry name" value="ACT-like"/>
    <property type="match status" value="1"/>
</dbReference>
<evidence type="ECO:0000313" key="3">
    <source>
        <dbReference type="EMBL" id="QTA93034.1"/>
    </source>
</evidence>
<organism evidence="3 4">
    <name type="scientific">Desulfonema magnum</name>
    <dbReference type="NCBI Taxonomy" id="45655"/>
    <lineage>
        <taxon>Bacteria</taxon>
        <taxon>Pseudomonadati</taxon>
        <taxon>Thermodesulfobacteriota</taxon>
        <taxon>Desulfobacteria</taxon>
        <taxon>Desulfobacterales</taxon>
        <taxon>Desulfococcaceae</taxon>
        <taxon>Desulfonema</taxon>
    </lineage>
</organism>
<dbReference type="GO" id="GO:0008773">
    <property type="term" value="F:[protein-PII] uridylyltransferase activity"/>
    <property type="evidence" value="ECO:0007669"/>
    <property type="project" value="InterPro"/>
</dbReference>
<dbReference type="CDD" id="cd04899">
    <property type="entry name" value="ACT_ACR-UUR-like_2"/>
    <property type="match status" value="1"/>
</dbReference>
<dbReference type="AlphaFoldDB" id="A0A975BWI5"/>
<dbReference type="InterPro" id="IPR045865">
    <property type="entry name" value="ACT-like_dom_sf"/>
</dbReference>
<evidence type="ECO:0000259" key="2">
    <source>
        <dbReference type="PROSITE" id="PS51671"/>
    </source>
</evidence>
<evidence type="ECO:0000313" key="4">
    <source>
        <dbReference type="Proteomes" id="UP000663722"/>
    </source>
</evidence>
<keyword evidence="4" id="KW-1185">Reference proteome</keyword>
<sequence length="206" mass="23425">MSKNTGRFLWEVKQQTSFSNIKTVKVSIRYCPGIFSKLVGVLTLNNFDIFNAISYRQDDKTSHIFNVRAIPGQVLDDKGFVRAENQLEAVLSGKLDLSLLVHTKMPVPRIFNSGELLQTPHEVIVRNEIDLTFSTIEVHTYDFPGVLFRISDALFRSGFYVWTAKISTKGNRVYDVFYVKDFKDQQIKSPEQVAAVKTAIKKALSI</sequence>
<feature type="domain" description="ACT" evidence="2">
    <location>
        <begin position="135"/>
        <end position="206"/>
    </location>
</feature>
<dbReference type="PANTHER" id="PTHR47320">
    <property type="entry name" value="BIFUNCTIONAL URIDYLYLTRANSFERASE/URIDYLYL-REMOVING ENZYME"/>
    <property type="match status" value="1"/>
</dbReference>
<gene>
    <name evidence="3" type="ORF">dnm_091290</name>
</gene>
<dbReference type="InterPro" id="IPR002912">
    <property type="entry name" value="ACT_dom"/>
</dbReference>
<accession>A0A975BWI5</accession>
<dbReference type="PANTHER" id="PTHR47320:SF1">
    <property type="entry name" value="BIFUNCTIONAL URIDYLYLTRANSFERASE_URIDYLYL-REMOVING ENZYME"/>
    <property type="match status" value="1"/>
</dbReference>
<keyword evidence="1" id="KW-0378">Hydrolase</keyword>
<dbReference type="InterPro" id="IPR010043">
    <property type="entry name" value="UTase/UR"/>
</dbReference>
<dbReference type="KEGG" id="dmm:dnm_091290"/>
<dbReference type="GO" id="GO:0016787">
    <property type="term" value="F:hydrolase activity"/>
    <property type="evidence" value="ECO:0007669"/>
    <property type="project" value="UniProtKB-KW"/>
</dbReference>
<evidence type="ECO:0000256" key="1">
    <source>
        <dbReference type="ARBA" id="ARBA00022801"/>
    </source>
</evidence>
<proteinExistence type="predicted"/>
<reference evidence="3" key="1">
    <citation type="journal article" date="2021" name="Microb. Physiol.">
        <title>Proteogenomic Insights into the Physiology of Marine, Sulfate-Reducing, Filamentous Desulfonema limicola and Desulfonema magnum.</title>
        <authorList>
            <person name="Schnaars V."/>
            <person name="Wohlbrand L."/>
            <person name="Scheve S."/>
            <person name="Hinrichs C."/>
            <person name="Reinhardt R."/>
            <person name="Rabus R."/>
        </authorList>
    </citation>
    <scope>NUCLEOTIDE SEQUENCE</scope>
    <source>
        <strain evidence="3">4be13</strain>
    </source>
</reference>